<dbReference type="SUPFAM" id="SSF53067">
    <property type="entry name" value="Actin-like ATPase domain"/>
    <property type="match status" value="2"/>
</dbReference>
<dbReference type="CDD" id="cd24032">
    <property type="entry name" value="ASKHA_NBD_TsaB"/>
    <property type="match status" value="1"/>
</dbReference>
<feature type="domain" description="Gcp-like" evidence="1">
    <location>
        <begin position="39"/>
        <end position="165"/>
    </location>
</feature>
<protein>
    <submittedName>
        <fullName evidence="2">tRNA threonylcarbamoyladenosine biosynthesis protein TsaB</fullName>
    </submittedName>
</protein>
<organism evidence="2 3">
    <name type="scientific">Desulfuromusa kysingii</name>
    <dbReference type="NCBI Taxonomy" id="37625"/>
    <lineage>
        <taxon>Bacteria</taxon>
        <taxon>Pseudomonadati</taxon>
        <taxon>Thermodesulfobacteriota</taxon>
        <taxon>Desulfuromonadia</taxon>
        <taxon>Desulfuromonadales</taxon>
        <taxon>Geopsychrobacteraceae</taxon>
        <taxon>Desulfuromusa</taxon>
    </lineage>
</organism>
<gene>
    <name evidence="2" type="ORF">SAMN05660420_01129</name>
</gene>
<dbReference type="STRING" id="37625.SAMN05660420_01129"/>
<dbReference type="AlphaFoldDB" id="A0A1H3Y7Y8"/>
<dbReference type="GO" id="GO:0002949">
    <property type="term" value="P:tRNA threonylcarbamoyladenosine modification"/>
    <property type="evidence" value="ECO:0007669"/>
    <property type="project" value="InterPro"/>
</dbReference>
<evidence type="ECO:0000313" key="3">
    <source>
        <dbReference type="Proteomes" id="UP000199409"/>
    </source>
</evidence>
<proteinExistence type="predicted"/>
<dbReference type="InterPro" id="IPR022496">
    <property type="entry name" value="T6A_TsaB"/>
</dbReference>
<evidence type="ECO:0000313" key="2">
    <source>
        <dbReference type="EMBL" id="SEA07725.1"/>
    </source>
</evidence>
<keyword evidence="3" id="KW-1185">Reference proteome</keyword>
<dbReference type="Gene3D" id="3.30.420.40">
    <property type="match status" value="2"/>
</dbReference>
<dbReference type="PANTHER" id="PTHR11735:SF11">
    <property type="entry name" value="TRNA THREONYLCARBAMOYLADENOSINE BIOSYNTHESIS PROTEIN TSAB"/>
    <property type="match status" value="1"/>
</dbReference>
<reference evidence="2 3" key="1">
    <citation type="submission" date="2016-10" db="EMBL/GenBank/DDBJ databases">
        <authorList>
            <person name="de Groot N.N."/>
        </authorList>
    </citation>
    <scope>NUCLEOTIDE SEQUENCE [LARGE SCALE GENOMIC DNA]</scope>
    <source>
        <strain evidence="2 3">DSM 7343</strain>
    </source>
</reference>
<dbReference type="RefSeq" id="WP_175498279.1">
    <property type="nucleotide sequence ID" value="NZ_FNQN01000003.1"/>
</dbReference>
<dbReference type="GO" id="GO:0005829">
    <property type="term" value="C:cytosol"/>
    <property type="evidence" value="ECO:0007669"/>
    <property type="project" value="TreeGrafter"/>
</dbReference>
<dbReference type="InterPro" id="IPR043129">
    <property type="entry name" value="ATPase_NBD"/>
</dbReference>
<dbReference type="Proteomes" id="UP000199409">
    <property type="component" value="Unassembled WGS sequence"/>
</dbReference>
<name>A0A1H3Y7Y8_9BACT</name>
<sequence length="238" mass="25364">METSGKIKILTVDSSSFTGSVALCHGEVLIAESLLNVRSTHSEKLLKQIDLLLDAANWTLEDLDLLAVVTGPGSFTGLRIGIATVKGLAEVLNKPVVPVSALQTIAMNLPLSPVPICAFLDARKQEVYSQLFSWRASEGPVAIGNPSVLPPETLLLQLPGEVALVGDGVPIYRHLIDTHLADRAFIPVATAHQLRAAQASWLALQAWRSGLAQSAADILPVYIRPSDAELNLSRKGGI</sequence>
<evidence type="ECO:0000259" key="1">
    <source>
        <dbReference type="Pfam" id="PF00814"/>
    </source>
</evidence>
<dbReference type="EMBL" id="FNQN01000003">
    <property type="protein sequence ID" value="SEA07725.1"/>
    <property type="molecule type" value="Genomic_DNA"/>
</dbReference>
<dbReference type="Pfam" id="PF00814">
    <property type="entry name" value="TsaD"/>
    <property type="match status" value="1"/>
</dbReference>
<dbReference type="InterPro" id="IPR000905">
    <property type="entry name" value="Gcp-like_dom"/>
</dbReference>
<dbReference type="PANTHER" id="PTHR11735">
    <property type="entry name" value="TRNA N6-ADENOSINE THREONYLCARBAMOYLTRANSFERASE"/>
    <property type="match status" value="1"/>
</dbReference>
<accession>A0A1H3Y7Y8</accession>
<dbReference type="NCBIfam" id="TIGR03725">
    <property type="entry name" value="T6A_YeaZ"/>
    <property type="match status" value="1"/>
</dbReference>